<dbReference type="InterPro" id="IPR011991">
    <property type="entry name" value="ArsR-like_HTH"/>
</dbReference>
<dbReference type="SMART" id="SM00418">
    <property type="entry name" value="HTH_ARSR"/>
    <property type="match status" value="1"/>
</dbReference>
<dbReference type="SMART" id="SM00028">
    <property type="entry name" value="TPR"/>
    <property type="match status" value="5"/>
</dbReference>
<gene>
    <name evidence="6" type="ORF">MARPU_10585</name>
</gene>
<name>W0E414_MARPU</name>
<dbReference type="GO" id="GO:0003700">
    <property type="term" value="F:DNA-binding transcription factor activity"/>
    <property type="evidence" value="ECO:0007669"/>
    <property type="project" value="InterPro"/>
</dbReference>
<dbReference type="HOGENOM" id="CLU_009017_0_0_6"/>
<reference evidence="6 7" key="1">
    <citation type="submission" date="2013-12" db="EMBL/GenBank/DDBJ databases">
        <authorList>
            <consortium name="DOE Joint Genome Institute"/>
            <person name="Bryant D.A."/>
            <person name="Huntemann M."/>
            <person name="Han J."/>
            <person name="Chen A."/>
            <person name="Kyrpides N."/>
            <person name="Mavromatis K."/>
            <person name="Markowitz V."/>
            <person name="Palaniappan K."/>
            <person name="Ivanova N."/>
            <person name="Schaumberg A."/>
            <person name="Pati A."/>
            <person name="Liolios K."/>
            <person name="Nordberg H.P."/>
            <person name="Cantor M.N."/>
            <person name="Hua S.X."/>
            <person name="Woyke T."/>
        </authorList>
    </citation>
    <scope>NUCLEOTIDE SEQUENCE [LARGE SCALE GENOMIC DNA]</scope>
    <source>
        <strain evidence="6 7">984</strain>
    </source>
</reference>
<evidence type="ECO:0000256" key="2">
    <source>
        <dbReference type="ARBA" id="ARBA00022803"/>
    </source>
</evidence>
<dbReference type="CDD" id="cd00090">
    <property type="entry name" value="HTH_ARSR"/>
    <property type="match status" value="1"/>
</dbReference>
<dbReference type="eggNOG" id="COG1672">
    <property type="taxonomic scope" value="Bacteria"/>
</dbReference>
<dbReference type="KEGG" id="mpur:MARPU_10585"/>
<dbReference type="InterPro" id="IPR001845">
    <property type="entry name" value="HTH_ArsR_DNA-bd_dom"/>
</dbReference>
<sequence length="1132" mass="128836">MSGFHSSFTPSLSEPSTLEALFVVRERLAQRLMRNIGESATTANKHQQLLIGPRGIGKTHLIALLNHRLRADTGLAARLRIAWLPEDPYITGYTTLLALILRQLRQDETDLAWLEERLDDALDLPTEQQTGALEQRLLECLDGRTLLLIVENLDDLLTALKDAGQKQLRAFIQNHGNTSILATTTSLTEALTERSKTFYGFFREQRLRPFEVDEAATLLARLAEYANDPALADQIWSPLGLARVRALHYLAGGNPRVYTIFHDFLTRDSLDELVTPLMKLLDELTPYYQSRMFQLAPLQRAILDTLRRLRRAAPVKEIARQVMTSSQTISTQLGKLEDLGYVIQADSIGRSNYYELREPLMRLCLEVKEQRGQTIPFFIEFLRIWFSPRELDTLARRASAGELESLHLEAAALQAANDEDPLCSIFTRSISSHLSRGDHEGALAETECALQRDPDNPDYWREKTRCLALLERPLDEQLACWERVSALDPEDHHGWNEQDVILSQLGRHEAALGASEKALALRPDDPVLNRNHAYNLQRAGRHTEARKHLQKSMELKGEPQHAADWHQRANYLYSLDRQRDALHAYHKTLELAPHRMEAWSNLLGWLQEQGRYRLIHRMCERLAALMPDEAEVQTHLSIARYGLGDLEGALESGTRALELDGEGQRRRLYFAIHLVWSGHHTTALERLEQPYPTAAWDYRRRLLHADTLMWLDRWETGIDELDAVLREPPPADWSARDLGIVGWLLLRTQGPHIWRRFISTWLDLFGRHDRLPELGEALVRSARRFAVDWITDQTARAWVETWHELAGDIEALALPLRLLAASADYKASRDRRILLGLAREERQLLEPWLVNLFKTEPDEIDHEMEALLQTVAHRLAQEAETERSHARWQAPPPPPDTLDPAARLSPRPIDPRHRAARLLSGDWKTLDRTEAEAVLTLLAERSEDGARLLARPELRVIAIERRDLGFSPWRLHQVHVQEGQRIGAVDLLATDDQLTLVDGTSTTVYALVSAGQLRLTDSTAAEEYARFYCSMLRADAGRFQVVESVETLCAVMDAPLPPLDGFTPWAAEPTDTPDSGRYSGTILYGSALFRATLTLDRTSGIVKMIDDTPITEELSIRREVFDGPIRWLGDRP</sequence>
<dbReference type="PANTHER" id="PTHR44943">
    <property type="entry name" value="CELLULOSE SYNTHASE OPERON PROTEIN C"/>
    <property type="match status" value="1"/>
</dbReference>
<dbReference type="SUPFAM" id="SSF52540">
    <property type="entry name" value="P-loop containing nucleoside triphosphate hydrolases"/>
    <property type="match status" value="1"/>
</dbReference>
<feature type="region of interest" description="Disordered" evidence="4">
    <location>
        <begin position="879"/>
        <end position="901"/>
    </location>
</feature>
<dbReference type="InterPro" id="IPR011990">
    <property type="entry name" value="TPR-like_helical_dom_sf"/>
</dbReference>
<keyword evidence="7" id="KW-1185">Reference proteome</keyword>
<evidence type="ECO:0000259" key="5">
    <source>
        <dbReference type="SMART" id="SM00418"/>
    </source>
</evidence>
<dbReference type="eggNOG" id="COG0457">
    <property type="taxonomic scope" value="Bacteria"/>
</dbReference>
<keyword evidence="1" id="KW-0677">Repeat</keyword>
<dbReference type="InterPro" id="IPR036388">
    <property type="entry name" value="WH-like_DNA-bd_sf"/>
</dbReference>
<dbReference type="RefSeq" id="WP_005223391.1">
    <property type="nucleotide sequence ID" value="NZ_CP007031.1"/>
</dbReference>
<dbReference type="InterPro" id="IPR019734">
    <property type="entry name" value="TPR_rpt"/>
</dbReference>
<dbReference type="SUPFAM" id="SSF46785">
    <property type="entry name" value="Winged helix' DNA-binding domain"/>
    <property type="match status" value="1"/>
</dbReference>
<accession>W0E414</accession>
<dbReference type="Pfam" id="PF13191">
    <property type="entry name" value="AAA_16"/>
    <property type="match status" value="1"/>
</dbReference>
<keyword evidence="2 3" id="KW-0802">TPR repeat</keyword>
<dbReference type="SUPFAM" id="SSF48452">
    <property type="entry name" value="TPR-like"/>
    <property type="match status" value="1"/>
</dbReference>
<dbReference type="InterPro" id="IPR051685">
    <property type="entry name" value="Ycf3/AcsC/BcsC/TPR_MFPF"/>
</dbReference>
<evidence type="ECO:0000313" key="7">
    <source>
        <dbReference type="Proteomes" id="UP000005275"/>
    </source>
</evidence>
<dbReference type="AlphaFoldDB" id="W0E414"/>
<dbReference type="InterPro" id="IPR027417">
    <property type="entry name" value="P-loop_NTPase"/>
</dbReference>
<feature type="repeat" description="TPR" evidence="3">
    <location>
        <begin position="562"/>
        <end position="595"/>
    </location>
</feature>
<dbReference type="PANTHER" id="PTHR44943:SF4">
    <property type="entry name" value="TPR REPEAT-CONTAINING PROTEIN MJ0798"/>
    <property type="match status" value="1"/>
</dbReference>
<dbReference type="PROSITE" id="PS50005">
    <property type="entry name" value="TPR"/>
    <property type="match status" value="1"/>
</dbReference>
<proteinExistence type="predicted"/>
<dbReference type="Gene3D" id="3.40.50.300">
    <property type="entry name" value="P-loop containing nucleotide triphosphate hydrolases"/>
    <property type="match status" value="1"/>
</dbReference>
<evidence type="ECO:0000256" key="4">
    <source>
        <dbReference type="SAM" id="MobiDB-lite"/>
    </source>
</evidence>
<feature type="domain" description="HTH arsR-type" evidence="5">
    <location>
        <begin position="291"/>
        <end position="369"/>
    </location>
</feature>
<dbReference type="STRING" id="765910.MARPU_10585"/>
<dbReference type="Gene3D" id="1.25.40.10">
    <property type="entry name" value="Tetratricopeptide repeat domain"/>
    <property type="match status" value="2"/>
</dbReference>
<protein>
    <submittedName>
        <fullName evidence="6">Regulatory protein ArsR</fullName>
    </submittedName>
</protein>
<dbReference type="OrthoDB" id="594504at2"/>
<dbReference type="Gene3D" id="1.10.10.10">
    <property type="entry name" value="Winged helix-like DNA-binding domain superfamily/Winged helix DNA-binding domain"/>
    <property type="match status" value="1"/>
</dbReference>
<dbReference type="InterPro" id="IPR036390">
    <property type="entry name" value="WH_DNA-bd_sf"/>
</dbReference>
<evidence type="ECO:0000313" key="6">
    <source>
        <dbReference type="EMBL" id="AHF04248.1"/>
    </source>
</evidence>
<evidence type="ECO:0000256" key="1">
    <source>
        <dbReference type="ARBA" id="ARBA00022737"/>
    </source>
</evidence>
<dbReference type="EMBL" id="CP007031">
    <property type="protein sequence ID" value="AHF04248.1"/>
    <property type="molecule type" value="Genomic_DNA"/>
</dbReference>
<dbReference type="InterPro" id="IPR041664">
    <property type="entry name" value="AAA_16"/>
</dbReference>
<dbReference type="Proteomes" id="UP000005275">
    <property type="component" value="Chromosome"/>
</dbReference>
<organism evidence="6 7">
    <name type="scientific">Marichromatium purpuratum 984</name>
    <dbReference type="NCBI Taxonomy" id="765910"/>
    <lineage>
        <taxon>Bacteria</taxon>
        <taxon>Pseudomonadati</taxon>
        <taxon>Pseudomonadota</taxon>
        <taxon>Gammaproteobacteria</taxon>
        <taxon>Chromatiales</taxon>
        <taxon>Chromatiaceae</taxon>
        <taxon>Marichromatium</taxon>
    </lineage>
</organism>
<evidence type="ECO:0000256" key="3">
    <source>
        <dbReference type="PROSITE-ProRule" id="PRU00339"/>
    </source>
</evidence>